<dbReference type="RefSeq" id="WP_022001416.1">
    <property type="nucleotide sequence ID" value="NZ_AP024085.1"/>
</dbReference>
<evidence type="ECO:0000256" key="6">
    <source>
        <dbReference type="PROSITE-ProRule" id="PRU00182"/>
    </source>
</evidence>
<dbReference type="GO" id="GO:0140098">
    <property type="term" value="F:catalytic activity, acting on RNA"/>
    <property type="evidence" value="ECO:0007669"/>
    <property type="project" value="UniProtKB-ARBA"/>
</dbReference>
<keyword evidence="6" id="KW-0694">RNA-binding</keyword>
<evidence type="ECO:0000259" key="7">
    <source>
        <dbReference type="Pfam" id="PF00849"/>
    </source>
</evidence>
<dbReference type="Proteomes" id="UP000593842">
    <property type="component" value="Chromosome"/>
</dbReference>
<dbReference type="InterPro" id="IPR020103">
    <property type="entry name" value="PsdUridine_synth_cat_dom_sf"/>
</dbReference>
<evidence type="ECO:0000313" key="8">
    <source>
        <dbReference type="EMBL" id="BCL56840.1"/>
    </source>
</evidence>
<evidence type="ECO:0000313" key="10">
    <source>
        <dbReference type="Proteomes" id="UP000240974"/>
    </source>
</evidence>
<dbReference type="GO" id="GO:0009982">
    <property type="term" value="F:pseudouridine synthase activity"/>
    <property type="evidence" value="ECO:0007669"/>
    <property type="project" value="InterPro"/>
</dbReference>
<dbReference type="EMBL" id="AP024085">
    <property type="protein sequence ID" value="BCL56840.1"/>
    <property type="molecule type" value="Genomic_DNA"/>
</dbReference>
<evidence type="ECO:0000256" key="3">
    <source>
        <dbReference type="ARBA" id="ARBA00023235"/>
    </source>
</evidence>
<dbReference type="Gene3D" id="3.30.2350.10">
    <property type="entry name" value="Pseudouridine synthase"/>
    <property type="match status" value="1"/>
</dbReference>
<dbReference type="GO" id="GO:0000455">
    <property type="term" value="P:enzyme-directed rRNA pseudouridine synthesis"/>
    <property type="evidence" value="ECO:0007669"/>
    <property type="project" value="TreeGrafter"/>
</dbReference>
<comment type="similarity">
    <text evidence="2">Belongs to the pseudouridine synthase RluA family.</text>
</comment>
<dbReference type="InterPro" id="IPR050188">
    <property type="entry name" value="RluA_PseudoU_synthase"/>
</dbReference>
<dbReference type="PROSITE" id="PS50889">
    <property type="entry name" value="S4"/>
    <property type="match status" value="1"/>
</dbReference>
<proteinExistence type="inferred from homology"/>
<keyword evidence="10" id="KW-1185">Reference proteome</keyword>
<evidence type="ECO:0000313" key="9">
    <source>
        <dbReference type="EMBL" id="PST38215.1"/>
    </source>
</evidence>
<dbReference type="PROSITE" id="PS01129">
    <property type="entry name" value="PSI_RLU"/>
    <property type="match status" value="1"/>
</dbReference>
<sequence>MKVKKEMLLMDYLLLSYNRKNAKNLLKYKQVYVNNQQISQFDYLLHENDQVEIKKENTSSLEILYEDQEFVVINKPSGLLSMSDGKEKEKTAYHYVSEYLKKQDRKQKVFIVHRLDRETSGVLMFCKNEKIRDLLQKDWNKIVYLRGYMALVEGKGLKNGTLKNYLAESRSQQVYVTSKEKGKLAITHYKAIKEIKNQTLLEIQLDTGRKNQIRVQLSNIHHPIVGDKKYGATTNPLRRLGLHAHAFGFIHPVTKKKYEFKVDCPKEFYGKK</sequence>
<dbReference type="SUPFAM" id="SSF55174">
    <property type="entry name" value="Alpha-L RNA-binding motif"/>
    <property type="match status" value="1"/>
</dbReference>
<keyword evidence="3" id="KW-0413">Isomerase</keyword>
<feature type="domain" description="Pseudouridine synthase RsuA/RluA-like" evidence="7">
    <location>
        <begin position="70"/>
        <end position="218"/>
    </location>
</feature>
<dbReference type="InterPro" id="IPR006145">
    <property type="entry name" value="PsdUridine_synth_RsuA/RluA"/>
</dbReference>
<dbReference type="InterPro" id="IPR006224">
    <property type="entry name" value="PsdUridine_synth_RluA-like_CS"/>
</dbReference>
<evidence type="ECO:0000256" key="5">
    <source>
        <dbReference type="ARBA" id="ARBA00033164"/>
    </source>
</evidence>
<evidence type="ECO:0000256" key="2">
    <source>
        <dbReference type="ARBA" id="ARBA00010876"/>
    </source>
</evidence>
<dbReference type="KEGG" id="fit:Fi14EGH31_05520"/>
<gene>
    <name evidence="9" type="ORF">C7U54_11885</name>
    <name evidence="8" type="ORF">Fi14EGH31_05520</name>
</gene>
<dbReference type="Pfam" id="PF00849">
    <property type="entry name" value="PseudoU_synth_2"/>
    <property type="match status" value="1"/>
</dbReference>
<reference evidence="8" key="2">
    <citation type="journal article" date="2020" name="Microbiol. Resour. Announc.">
        <title>Complete Genome Sequence of Faecalibacillus intestinalis JCM 34082, Isolated from Feces from a Healthy Japanese Female.</title>
        <authorList>
            <person name="Sakamoto M."/>
            <person name="Ikeyama N."/>
            <person name="Toyoda A."/>
            <person name="Murakami T."/>
            <person name="Mori H."/>
            <person name="Ohkuma M."/>
        </authorList>
    </citation>
    <scope>NUCLEOTIDE SEQUENCE</scope>
    <source>
        <strain evidence="8">14EGH31</strain>
    </source>
</reference>
<dbReference type="SUPFAM" id="SSF55120">
    <property type="entry name" value="Pseudouridine synthase"/>
    <property type="match status" value="1"/>
</dbReference>
<organism evidence="9 10">
    <name type="scientific">Faecalibacillus intestinalis</name>
    <dbReference type="NCBI Taxonomy" id="1982626"/>
    <lineage>
        <taxon>Bacteria</taxon>
        <taxon>Bacillati</taxon>
        <taxon>Bacillota</taxon>
        <taxon>Erysipelotrichia</taxon>
        <taxon>Erysipelotrichales</taxon>
        <taxon>Coprobacillaceae</taxon>
        <taxon>Faecalibacillus</taxon>
    </lineage>
</organism>
<protein>
    <recommendedName>
        <fullName evidence="4">RNA pseudouridylate synthase</fullName>
    </recommendedName>
    <alternativeName>
        <fullName evidence="5">RNA-uridine isomerase</fullName>
    </alternativeName>
</protein>
<dbReference type="AlphaFoldDB" id="A0A2T3FSF5"/>
<dbReference type="EMBL" id="PYLQ01000021">
    <property type="protein sequence ID" value="PST38215.1"/>
    <property type="molecule type" value="Genomic_DNA"/>
</dbReference>
<dbReference type="Proteomes" id="UP000240974">
    <property type="component" value="Unassembled WGS sequence"/>
</dbReference>
<evidence type="ECO:0000256" key="1">
    <source>
        <dbReference type="ARBA" id="ARBA00000073"/>
    </source>
</evidence>
<dbReference type="CDD" id="cd02869">
    <property type="entry name" value="PseudoU_synth_RluA_like"/>
    <property type="match status" value="1"/>
</dbReference>
<dbReference type="GeneID" id="70578982"/>
<name>A0A2T3FSF5_9FIRM</name>
<dbReference type="GO" id="GO:0003723">
    <property type="term" value="F:RNA binding"/>
    <property type="evidence" value="ECO:0007669"/>
    <property type="project" value="UniProtKB-KW"/>
</dbReference>
<reference evidence="9 10" key="1">
    <citation type="journal article" date="2019" name="Int. J. Syst. Evol. Microbiol.">
        <title>Faecalibacillus intestinalis gen. nov., sp. nov. and Faecalibacillus faecis sp. nov., isolated from human faeces.</title>
        <authorList>
            <person name="Seo B."/>
            <person name="Jeon K."/>
            <person name="Baek I."/>
            <person name="Lee Y.M."/>
            <person name="Baek K."/>
            <person name="Ko G."/>
        </authorList>
    </citation>
    <scope>NUCLEOTIDE SEQUENCE [LARGE SCALE GENOMIC DNA]</scope>
    <source>
        <strain evidence="9 10">SNUG30099</strain>
    </source>
</reference>
<accession>A0A2T3FSF5</accession>
<evidence type="ECO:0000256" key="4">
    <source>
        <dbReference type="ARBA" id="ARBA00031870"/>
    </source>
</evidence>
<comment type="catalytic activity">
    <reaction evidence="1">
        <text>a uridine in RNA = a pseudouridine in RNA</text>
        <dbReference type="Rhea" id="RHEA:48348"/>
        <dbReference type="Rhea" id="RHEA-COMP:12068"/>
        <dbReference type="Rhea" id="RHEA-COMP:12069"/>
        <dbReference type="ChEBI" id="CHEBI:65314"/>
        <dbReference type="ChEBI" id="CHEBI:65315"/>
    </reaction>
</comment>
<dbReference type="PANTHER" id="PTHR21600:SF44">
    <property type="entry name" value="RIBOSOMAL LARGE SUBUNIT PSEUDOURIDINE SYNTHASE D"/>
    <property type="match status" value="1"/>
</dbReference>
<dbReference type="PANTHER" id="PTHR21600">
    <property type="entry name" value="MITOCHONDRIAL RNA PSEUDOURIDINE SYNTHASE"/>
    <property type="match status" value="1"/>
</dbReference>